<comment type="caution">
    <text evidence="8">The sequence shown here is derived from an EMBL/GenBank/DDBJ whole genome shotgun (WGS) entry which is preliminary data.</text>
</comment>
<dbReference type="AlphaFoldDB" id="A0A261F963"/>
<feature type="compositionally biased region" description="Low complexity" evidence="7">
    <location>
        <begin position="19"/>
        <end position="69"/>
    </location>
</feature>
<sequence length="322" mass="35225">MAFGDNGQPRNQFNSNNAQSPYGQNPYGQQQYQQPYGQQGYQQPQYAQPQYAQQSQPQYTQPQYTQPQYGQPQYAQNGYAGAAYGQPVMDAQAIYTQENYLKATRVSTAKAYGEMTAGLLVTAVVALLTQTTGMLYAFLMAFGSIGWIGLVIAQVALAVVLGWKVMTMNPAVARVLFYVYAALMGFTLSSIFAVYSLGSIVLVLAMTAGFFLCLTMVALTTKADLLKAGPILMVALIVLIVAELIMMFVMPGQTTTMIISAIALVIFAGLTAYDAQATRALFQQYANDATMIKRVSILCALNLYLDFINFFVNLLQLLGSRE</sequence>
<feature type="region of interest" description="Disordered" evidence="7">
    <location>
        <begin position="1"/>
        <end position="69"/>
    </location>
</feature>
<comment type="similarity">
    <text evidence="2 6">Belongs to the BI1 family.</text>
</comment>
<feature type="transmembrane region" description="Helical" evidence="6">
    <location>
        <begin position="200"/>
        <end position="219"/>
    </location>
</feature>
<reference evidence="8 9" key="1">
    <citation type="journal article" date="2017" name="BMC Genomics">
        <title>Comparative genomic and phylogenomic analyses of the Bifidobacteriaceae family.</title>
        <authorList>
            <person name="Lugli G.A."/>
            <person name="Milani C."/>
            <person name="Turroni F."/>
            <person name="Duranti S."/>
            <person name="Mancabelli L."/>
            <person name="Mangifesta M."/>
            <person name="Ferrario C."/>
            <person name="Modesto M."/>
            <person name="Mattarelli P."/>
            <person name="Jiri K."/>
            <person name="van Sinderen D."/>
            <person name="Ventura M."/>
        </authorList>
    </citation>
    <scope>NUCLEOTIDE SEQUENCE [LARGE SCALE GENOMIC DNA]</scope>
    <source>
        <strain evidence="8 9">DSM 100201</strain>
    </source>
</reference>
<feature type="transmembrane region" description="Helical" evidence="6">
    <location>
        <begin position="256"/>
        <end position="275"/>
    </location>
</feature>
<evidence type="ECO:0000256" key="3">
    <source>
        <dbReference type="ARBA" id="ARBA00022692"/>
    </source>
</evidence>
<dbReference type="PANTHER" id="PTHR23291">
    <property type="entry name" value="BAX INHIBITOR-RELATED"/>
    <property type="match status" value="1"/>
</dbReference>
<keyword evidence="5 6" id="KW-0472">Membrane</keyword>
<dbReference type="Pfam" id="PF01027">
    <property type="entry name" value="Bax1-I"/>
    <property type="match status" value="1"/>
</dbReference>
<evidence type="ECO:0000256" key="6">
    <source>
        <dbReference type="RuleBase" id="RU004379"/>
    </source>
</evidence>
<evidence type="ECO:0000256" key="4">
    <source>
        <dbReference type="ARBA" id="ARBA00022989"/>
    </source>
</evidence>
<evidence type="ECO:0000313" key="9">
    <source>
        <dbReference type="Proteomes" id="UP000216444"/>
    </source>
</evidence>
<dbReference type="EMBL" id="MWWV01000018">
    <property type="protein sequence ID" value="OZG55585.1"/>
    <property type="molecule type" value="Genomic_DNA"/>
</dbReference>
<accession>A0A261F963</accession>
<evidence type="ECO:0000256" key="5">
    <source>
        <dbReference type="ARBA" id="ARBA00023136"/>
    </source>
</evidence>
<gene>
    <name evidence="8" type="ORF">BTIS_1957</name>
</gene>
<protein>
    <submittedName>
        <fullName evidence="8">Inhibitor of apoptosis-promoting Bax1</fullName>
    </submittedName>
</protein>
<evidence type="ECO:0000313" key="8">
    <source>
        <dbReference type="EMBL" id="OZG55585.1"/>
    </source>
</evidence>
<keyword evidence="4 6" id="KW-1133">Transmembrane helix</keyword>
<dbReference type="GO" id="GO:0005886">
    <property type="term" value="C:plasma membrane"/>
    <property type="evidence" value="ECO:0007669"/>
    <property type="project" value="TreeGrafter"/>
</dbReference>
<feature type="transmembrane region" description="Helical" evidence="6">
    <location>
        <begin position="295"/>
        <end position="318"/>
    </location>
</feature>
<dbReference type="InterPro" id="IPR006214">
    <property type="entry name" value="Bax_inhibitor_1-related"/>
</dbReference>
<name>A0A261F963_9BIFI</name>
<feature type="transmembrane region" description="Helical" evidence="6">
    <location>
        <begin position="111"/>
        <end position="129"/>
    </location>
</feature>
<evidence type="ECO:0000256" key="1">
    <source>
        <dbReference type="ARBA" id="ARBA00004141"/>
    </source>
</evidence>
<comment type="subcellular location">
    <subcellularLocation>
        <location evidence="1">Membrane</location>
        <topology evidence="1">Multi-pass membrane protein</topology>
    </subcellularLocation>
</comment>
<dbReference type="Proteomes" id="UP000216444">
    <property type="component" value="Unassembled WGS sequence"/>
</dbReference>
<evidence type="ECO:0000256" key="7">
    <source>
        <dbReference type="SAM" id="MobiDB-lite"/>
    </source>
</evidence>
<proteinExistence type="inferred from homology"/>
<feature type="transmembrane region" description="Helical" evidence="6">
    <location>
        <begin position="135"/>
        <end position="163"/>
    </location>
</feature>
<feature type="transmembrane region" description="Helical" evidence="6">
    <location>
        <begin position="231"/>
        <end position="250"/>
    </location>
</feature>
<keyword evidence="9" id="KW-1185">Reference proteome</keyword>
<dbReference type="PANTHER" id="PTHR23291:SF50">
    <property type="entry name" value="PROTEIN LIFEGUARD 4"/>
    <property type="match status" value="1"/>
</dbReference>
<dbReference type="CDD" id="cd10432">
    <property type="entry name" value="BI-1-like_bacterial"/>
    <property type="match status" value="1"/>
</dbReference>
<feature type="transmembrane region" description="Helical" evidence="6">
    <location>
        <begin position="175"/>
        <end position="194"/>
    </location>
</feature>
<feature type="compositionally biased region" description="Polar residues" evidence="7">
    <location>
        <begin position="8"/>
        <end position="18"/>
    </location>
</feature>
<keyword evidence="3 6" id="KW-0812">Transmembrane</keyword>
<evidence type="ECO:0000256" key="2">
    <source>
        <dbReference type="ARBA" id="ARBA00010350"/>
    </source>
</evidence>
<organism evidence="8 9">
    <name type="scientific">Bifidobacterium tissieri</name>
    <dbReference type="NCBI Taxonomy" id="1630162"/>
    <lineage>
        <taxon>Bacteria</taxon>
        <taxon>Bacillati</taxon>
        <taxon>Actinomycetota</taxon>
        <taxon>Actinomycetes</taxon>
        <taxon>Bifidobacteriales</taxon>
        <taxon>Bifidobacteriaceae</taxon>
        <taxon>Bifidobacterium</taxon>
    </lineage>
</organism>